<feature type="compositionally biased region" description="Low complexity" evidence="1">
    <location>
        <begin position="114"/>
        <end position="132"/>
    </location>
</feature>
<dbReference type="Ensembl" id="ENSOABT00000084623.1">
    <property type="protein sequence ID" value="ENSOABP00000065145.1"/>
    <property type="gene ID" value="ENSOABG00000039186.1"/>
</dbReference>
<evidence type="ECO:0000313" key="3">
    <source>
        <dbReference type="Proteomes" id="UP000472276"/>
    </source>
</evidence>
<reference evidence="2" key="3">
    <citation type="submission" date="2025-09" db="UniProtKB">
        <authorList>
            <consortium name="Ensembl"/>
        </authorList>
    </citation>
    <scope>IDENTIFICATION</scope>
</reference>
<reference evidence="3" key="1">
    <citation type="submission" date="2020-03" db="EMBL/GenBank/DDBJ databases">
        <title>Evolution of repeat sequences and sex chromosomes of tilapia species revealed by chromosome-level genomes.</title>
        <authorList>
            <person name="Xu L."/>
            <person name="Tao W."/>
            <person name="Wang D."/>
            <person name="Zhou Q."/>
        </authorList>
    </citation>
    <scope>NUCLEOTIDE SEQUENCE [LARGE SCALE GENOMIC DNA]</scope>
    <source>
        <strain evidence="3">Israel</strain>
    </source>
</reference>
<reference evidence="2" key="2">
    <citation type="submission" date="2025-08" db="UniProtKB">
        <authorList>
            <consortium name="Ensembl"/>
        </authorList>
    </citation>
    <scope>IDENTIFICATION</scope>
</reference>
<feature type="region of interest" description="Disordered" evidence="1">
    <location>
        <begin position="1"/>
        <end position="22"/>
    </location>
</feature>
<dbReference type="RefSeq" id="XP_039477037.1">
    <property type="nucleotide sequence ID" value="XM_039621103.1"/>
</dbReference>
<evidence type="ECO:0000256" key="1">
    <source>
        <dbReference type="SAM" id="MobiDB-lite"/>
    </source>
</evidence>
<feature type="compositionally biased region" description="Polar residues" evidence="1">
    <location>
        <begin position="1"/>
        <end position="11"/>
    </location>
</feature>
<evidence type="ECO:0000313" key="2">
    <source>
        <dbReference type="Ensembl" id="ENSOABP00000065145.1"/>
    </source>
</evidence>
<dbReference type="Proteomes" id="UP000472276">
    <property type="component" value="Unassembled WGS sequence"/>
</dbReference>
<gene>
    <name evidence="2" type="primary">LOC120443128</name>
</gene>
<organism evidence="2 3">
    <name type="scientific">Oreochromis aureus</name>
    <name type="common">Israeli tilapia</name>
    <name type="synonym">Chromis aureus</name>
    <dbReference type="NCBI Taxonomy" id="47969"/>
    <lineage>
        <taxon>Eukaryota</taxon>
        <taxon>Metazoa</taxon>
        <taxon>Chordata</taxon>
        <taxon>Craniata</taxon>
        <taxon>Vertebrata</taxon>
        <taxon>Euteleostomi</taxon>
        <taxon>Actinopterygii</taxon>
        <taxon>Neopterygii</taxon>
        <taxon>Teleostei</taxon>
        <taxon>Neoteleostei</taxon>
        <taxon>Acanthomorphata</taxon>
        <taxon>Ovalentaria</taxon>
        <taxon>Cichlomorphae</taxon>
        <taxon>Cichliformes</taxon>
        <taxon>Cichlidae</taxon>
        <taxon>African cichlids</taxon>
        <taxon>Pseudocrenilabrinae</taxon>
        <taxon>Oreochromini</taxon>
        <taxon>Oreochromis</taxon>
    </lineage>
</organism>
<keyword evidence="3" id="KW-1185">Reference proteome</keyword>
<accession>A0AAZ1XBY5</accession>
<dbReference type="KEGG" id="oau:120443128"/>
<feature type="region of interest" description="Disordered" evidence="1">
    <location>
        <begin position="112"/>
        <end position="132"/>
    </location>
</feature>
<dbReference type="PANTHER" id="PTHR31025">
    <property type="entry name" value="SI:CH211-196P9.1-RELATED"/>
    <property type="match status" value="1"/>
</dbReference>
<dbReference type="PANTHER" id="PTHR31025:SF30">
    <property type="entry name" value="SI:DKEY-15H8.17"/>
    <property type="match status" value="1"/>
</dbReference>
<sequence length="462" mass="52198">MTRSDFQSGDPNQCGAERTKETYNSAAERLKTEEMGDMDQSSISNAITKVLPDLAPSVLGIVVETLQSLGVETTEDFDFVQESDLMSVLRPIQARKLVAAWEKKLTQSTEIHIPSSLSSSTSPTSSSVSLSPSPGRVLAVLDWVDSFQIPWDKFPEALLQCLERGKRPAPKLRREMIRIVASEMMKVNASPSKQASTEVAKKLIAKYPQSLQDVIEGDVVGSGYHSLVKQLQARIENVKRSSTPRIKKRKECSDDSLTDEVPAEKKAAVQDTYGCIKWDMKFMPVTETTESQKEKKEKMKRLHRETNVSLDEVENLMKCTYYSQRKDINNGEELQTLLEEWPFLFQEVGMAVHFYELTGVSLKETFLNSLEKKGKRLLDFMRNTCADKSKRVLQAVTKLQILRGQLQGCSEDVKDMVLLLLSYFDEREENLFRHVEQTCLGHEIQMESLPVTPCIIVCGDIP</sequence>
<name>A0AAZ1XBY5_OREAU</name>
<dbReference type="AlphaFoldDB" id="A0AAZ1XBY5"/>
<proteinExistence type="predicted"/>
<dbReference type="GeneID" id="120443128"/>
<protein>
    <submittedName>
        <fullName evidence="2">Uncharacterized protein</fullName>
    </submittedName>
</protein>